<evidence type="ECO:0000313" key="1">
    <source>
        <dbReference type="EMBL" id="KAK8921110.1"/>
    </source>
</evidence>
<dbReference type="Proteomes" id="UP001418222">
    <property type="component" value="Unassembled WGS sequence"/>
</dbReference>
<comment type="caution">
    <text evidence="1">The sequence shown here is derived from an EMBL/GenBank/DDBJ whole genome shotgun (WGS) entry which is preliminary data.</text>
</comment>
<gene>
    <name evidence="1" type="ORF">KSP39_PZI020587</name>
</gene>
<dbReference type="EMBL" id="JBBWWQ010000018">
    <property type="protein sequence ID" value="KAK8921110.1"/>
    <property type="molecule type" value="Genomic_DNA"/>
</dbReference>
<accession>A0AAP0AZC0</accession>
<evidence type="ECO:0000313" key="2">
    <source>
        <dbReference type="Proteomes" id="UP001418222"/>
    </source>
</evidence>
<keyword evidence="2" id="KW-1185">Reference proteome</keyword>
<dbReference type="AlphaFoldDB" id="A0AAP0AZC0"/>
<protein>
    <submittedName>
        <fullName evidence="1">Uncharacterized protein</fullName>
    </submittedName>
</protein>
<proteinExistence type="predicted"/>
<name>A0AAP0AZC0_9ASPA</name>
<sequence>MYIPAGGIAGGHMFMSASFPVAVAAKAGIVESTLPIRVKGRVEALKYFTKAAAGCYIGVSANDGSVIGAQGR</sequence>
<reference evidence="1 2" key="1">
    <citation type="journal article" date="2022" name="Nat. Plants">
        <title>Genomes of leafy and leafless Platanthera orchids illuminate the evolution of mycoheterotrophy.</title>
        <authorList>
            <person name="Li M.H."/>
            <person name="Liu K.W."/>
            <person name="Li Z."/>
            <person name="Lu H.C."/>
            <person name="Ye Q.L."/>
            <person name="Zhang D."/>
            <person name="Wang J.Y."/>
            <person name="Li Y.F."/>
            <person name="Zhong Z.M."/>
            <person name="Liu X."/>
            <person name="Yu X."/>
            <person name="Liu D.K."/>
            <person name="Tu X.D."/>
            <person name="Liu B."/>
            <person name="Hao Y."/>
            <person name="Liao X.Y."/>
            <person name="Jiang Y.T."/>
            <person name="Sun W.H."/>
            <person name="Chen J."/>
            <person name="Chen Y.Q."/>
            <person name="Ai Y."/>
            <person name="Zhai J.W."/>
            <person name="Wu S.S."/>
            <person name="Zhou Z."/>
            <person name="Hsiao Y.Y."/>
            <person name="Wu W.L."/>
            <person name="Chen Y.Y."/>
            <person name="Lin Y.F."/>
            <person name="Hsu J.L."/>
            <person name="Li C.Y."/>
            <person name="Wang Z.W."/>
            <person name="Zhao X."/>
            <person name="Zhong W.Y."/>
            <person name="Ma X.K."/>
            <person name="Ma L."/>
            <person name="Huang J."/>
            <person name="Chen G.Z."/>
            <person name="Huang M.Z."/>
            <person name="Huang L."/>
            <person name="Peng D.H."/>
            <person name="Luo Y.B."/>
            <person name="Zou S.Q."/>
            <person name="Chen S.P."/>
            <person name="Lan S."/>
            <person name="Tsai W.C."/>
            <person name="Van de Peer Y."/>
            <person name="Liu Z.J."/>
        </authorList>
    </citation>
    <scope>NUCLEOTIDE SEQUENCE [LARGE SCALE GENOMIC DNA]</scope>
    <source>
        <strain evidence="1">Lor287</strain>
    </source>
</reference>
<organism evidence="1 2">
    <name type="scientific">Platanthera zijinensis</name>
    <dbReference type="NCBI Taxonomy" id="2320716"/>
    <lineage>
        <taxon>Eukaryota</taxon>
        <taxon>Viridiplantae</taxon>
        <taxon>Streptophyta</taxon>
        <taxon>Embryophyta</taxon>
        <taxon>Tracheophyta</taxon>
        <taxon>Spermatophyta</taxon>
        <taxon>Magnoliopsida</taxon>
        <taxon>Liliopsida</taxon>
        <taxon>Asparagales</taxon>
        <taxon>Orchidaceae</taxon>
        <taxon>Orchidoideae</taxon>
        <taxon>Orchideae</taxon>
        <taxon>Orchidinae</taxon>
        <taxon>Platanthera</taxon>
    </lineage>
</organism>